<dbReference type="PANTHER" id="PTHR47219:SF9">
    <property type="entry name" value="GTPASE ACTIVATING PROTEIN AND CENTROSOME-ASSOCIATED, ISOFORM B"/>
    <property type="match status" value="1"/>
</dbReference>
<dbReference type="Gene3D" id="1.10.8.270">
    <property type="entry name" value="putative rabgap domain of human tbc1 domain family member 14 like domains"/>
    <property type="match status" value="1"/>
</dbReference>
<accession>A0ABP0EDR7</accession>
<evidence type="ECO:0000256" key="1">
    <source>
        <dbReference type="SAM" id="MobiDB-lite"/>
    </source>
</evidence>
<dbReference type="SMART" id="SM00164">
    <property type="entry name" value="TBC"/>
    <property type="match status" value="1"/>
</dbReference>
<organism evidence="3 4">
    <name type="scientific">[Candida] anglica</name>
    <dbReference type="NCBI Taxonomy" id="148631"/>
    <lineage>
        <taxon>Eukaryota</taxon>
        <taxon>Fungi</taxon>
        <taxon>Dikarya</taxon>
        <taxon>Ascomycota</taxon>
        <taxon>Saccharomycotina</taxon>
        <taxon>Pichiomycetes</taxon>
        <taxon>Debaryomycetaceae</taxon>
        <taxon>Kurtzmaniella</taxon>
    </lineage>
</organism>
<evidence type="ECO:0000313" key="4">
    <source>
        <dbReference type="Proteomes" id="UP001497600"/>
    </source>
</evidence>
<dbReference type="Pfam" id="PF00566">
    <property type="entry name" value="RabGAP-TBC"/>
    <property type="match status" value="1"/>
</dbReference>
<keyword evidence="4" id="KW-1185">Reference proteome</keyword>
<dbReference type="InterPro" id="IPR050302">
    <property type="entry name" value="Rab_GAP_TBC_domain"/>
</dbReference>
<evidence type="ECO:0000259" key="2">
    <source>
        <dbReference type="PROSITE" id="PS50086"/>
    </source>
</evidence>
<feature type="region of interest" description="Disordered" evidence="1">
    <location>
        <begin position="427"/>
        <end position="447"/>
    </location>
</feature>
<evidence type="ECO:0000313" key="3">
    <source>
        <dbReference type="EMBL" id="CAK7909669.1"/>
    </source>
</evidence>
<feature type="domain" description="Rab-GAP TBC" evidence="2">
    <location>
        <begin position="130"/>
        <end position="324"/>
    </location>
</feature>
<dbReference type="InterPro" id="IPR035969">
    <property type="entry name" value="Rab-GAP_TBC_sf"/>
</dbReference>
<gene>
    <name evidence="3" type="ORF">CAAN4_E15962</name>
</gene>
<dbReference type="PANTHER" id="PTHR47219">
    <property type="entry name" value="RAB GTPASE-ACTIVATING PROTEIN 1-LIKE"/>
    <property type="match status" value="1"/>
</dbReference>
<dbReference type="PROSITE" id="PS50086">
    <property type="entry name" value="TBC_RABGAP"/>
    <property type="match status" value="1"/>
</dbReference>
<dbReference type="Proteomes" id="UP001497600">
    <property type="component" value="Chromosome E"/>
</dbReference>
<dbReference type="SUPFAM" id="SSF47923">
    <property type="entry name" value="Ypt/Rab-GAP domain of gyp1p"/>
    <property type="match status" value="2"/>
</dbReference>
<protein>
    <recommendedName>
        <fullName evidence="2">Rab-GAP TBC domain-containing protein</fullName>
    </recommendedName>
</protein>
<dbReference type="EMBL" id="OZ004257">
    <property type="protein sequence ID" value="CAK7909669.1"/>
    <property type="molecule type" value="Genomic_DNA"/>
</dbReference>
<dbReference type="Gene3D" id="1.10.472.80">
    <property type="entry name" value="Ypt/Rab-GAP domain of gyp1p, domain 3"/>
    <property type="match status" value="1"/>
</dbReference>
<reference evidence="3 4" key="1">
    <citation type="submission" date="2024-01" db="EMBL/GenBank/DDBJ databases">
        <authorList>
            <consortium name="Genoscope - CEA"/>
            <person name="William W."/>
        </authorList>
    </citation>
    <scope>NUCLEOTIDE SEQUENCE [LARGE SCALE GENOMIC DNA]</scope>
    <source>
        <strain evidence="3 4">29B2s-10</strain>
    </source>
</reference>
<sequence length="528" mass="60032">MIDWESLLEFEDAITTTNPPKLLRQALDAKLTDKLMSLKPSTTDFTEEQLDTTFQSYSFEQDQFTSCSKCGHPLSSGSSTYKNCCNTFIENKSQISSGLEKSYWLSLINNPSGTINTLPNYTQMLILQQGIPAQLRSLIWERLLLLGSEVPETSSLIYENFQHSYNPSVAKQISKDLHRTFPSVPFFKLDSTESNLSTILNVFANYDAELGYCQGLVFLVGVLYYHFQHESPALTFHSLVVIMAAEPELRDIFTATTMSKTLEKWLSEFLDILNVVEPDLHDHMLSNGIEFQVFLYQWWLSFASSHVPELSIINRIMDVCLVQGWKAGLFKVSLGLLKVNKPILMSLGEGDEEVVYQHLLNESRWGVTINDLDLFFGNTLMSFDDELFIKQEPVFIKPVIASSLKYSHTRTPSSVMDKFKQLSVNLTRSRSNSDHQSPDSISSSSSSSLSVFESTHLNEQESIYSDDVMNDECSSSTSVFNYLKLPYSQKKDDVSKDQLKELLRQAYEMVEGKPRDEMVMAEIKRVLT</sequence>
<dbReference type="InterPro" id="IPR000195">
    <property type="entry name" value="Rab-GAP-TBC_dom"/>
</dbReference>
<proteinExistence type="predicted"/>
<feature type="compositionally biased region" description="Low complexity" evidence="1">
    <location>
        <begin position="438"/>
        <end position="447"/>
    </location>
</feature>
<name>A0ABP0EDR7_9ASCO</name>